<dbReference type="Gene3D" id="1.10.10.10">
    <property type="entry name" value="Winged helix-like DNA-binding domain superfamily/Winged helix DNA-binding domain"/>
    <property type="match status" value="1"/>
</dbReference>
<evidence type="ECO:0000256" key="3">
    <source>
        <dbReference type="ARBA" id="ARBA00023163"/>
    </source>
</evidence>
<gene>
    <name evidence="5" type="ORF">NBH21_17445</name>
</gene>
<proteinExistence type="predicted"/>
<dbReference type="InterPro" id="IPR046348">
    <property type="entry name" value="SIS_dom_sf"/>
</dbReference>
<dbReference type="PANTHER" id="PTHR30514:SF18">
    <property type="entry name" value="RPIR-FAMILY TRANSCRIPTIONAL REGULATOR"/>
    <property type="match status" value="1"/>
</dbReference>
<dbReference type="PANTHER" id="PTHR30514">
    <property type="entry name" value="GLUCOKINASE"/>
    <property type="match status" value="1"/>
</dbReference>
<reference evidence="5" key="1">
    <citation type="submission" date="2022-06" db="EMBL/GenBank/DDBJ databases">
        <authorList>
            <person name="Sun Q."/>
        </authorList>
    </citation>
    <scope>NUCLEOTIDE SEQUENCE</scope>
    <source>
        <strain evidence="5">S101</strain>
    </source>
</reference>
<accession>A0AAJ1F8T9</accession>
<dbReference type="GO" id="GO:0003700">
    <property type="term" value="F:DNA-binding transcription factor activity"/>
    <property type="evidence" value="ECO:0007669"/>
    <property type="project" value="InterPro"/>
</dbReference>
<evidence type="ECO:0000259" key="4">
    <source>
        <dbReference type="PROSITE" id="PS51071"/>
    </source>
</evidence>
<dbReference type="InterPro" id="IPR036388">
    <property type="entry name" value="WH-like_DNA-bd_sf"/>
</dbReference>
<keyword evidence="3" id="KW-0804">Transcription</keyword>
<name>A0AAJ1F8T9_9HYPH</name>
<evidence type="ECO:0000256" key="1">
    <source>
        <dbReference type="ARBA" id="ARBA00023015"/>
    </source>
</evidence>
<dbReference type="CDD" id="cd05013">
    <property type="entry name" value="SIS_RpiR"/>
    <property type="match status" value="1"/>
</dbReference>
<dbReference type="InterPro" id="IPR009057">
    <property type="entry name" value="Homeodomain-like_sf"/>
</dbReference>
<dbReference type="SUPFAM" id="SSF46689">
    <property type="entry name" value="Homeodomain-like"/>
    <property type="match status" value="1"/>
</dbReference>
<dbReference type="PROSITE" id="PS51071">
    <property type="entry name" value="HTH_RPIR"/>
    <property type="match status" value="1"/>
</dbReference>
<dbReference type="GO" id="GO:0003677">
    <property type="term" value="F:DNA binding"/>
    <property type="evidence" value="ECO:0007669"/>
    <property type="project" value="UniProtKB-KW"/>
</dbReference>
<evidence type="ECO:0000256" key="2">
    <source>
        <dbReference type="ARBA" id="ARBA00023125"/>
    </source>
</evidence>
<feature type="domain" description="HTH rpiR-type" evidence="4">
    <location>
        <begin position="20"/>
        <end position="96"/>
    </location>
</feature>
<dbReference type="SUPFAM" id="SSF53697">
    <property type="entry name" value="SIS domain"/>
    <property type="match status" value="1"/>
</dbReference>
<dbReference type="EMBL" id="JAMXLX010000006">
    <property type="protein sequence ID" value="MCO5958564.1"/>
    <property type="molecule type" value="Genomic_DNA"/>
</dbReference>
<dbReference type="InterPro" id="IPR000281">
    <property type="entry name" value="HTH_RpiR"/>
</dbReference>
<evidence type="ECO:0000313" key="5">
    <source>
        <dbReference type="EMBL" id="MCO5958564.1"/>
    </source>
</evidence>
<comment type="caution">
    <text evidence="5">The sequence shown here is derived from an EMBL/GenBank/DDBJ whole genome shotgun (WGS) entry which is preliminary data.</text>
</comment>
<dbReference type="AlphaFoldDB" id="A0AAJ1F8T9"/>
<dbReference type="Proteomes" id="UP001155380">
    <property type="component" value="Unassembled WGS sequence"/>
</dbReference>
<dbReference type="RefSeq" id="WP_250912871.1">
    <property type="nucleotide sequence ID" value="NZ_JAMXLX010000006.1"/>
</dbReference>
<dbReference type="InterPro" id="IPR047640">
    <property type="entry name" value="RpiR-like"/>
</dbReference>
<dbReference type="InterPro" id="IPR035472">
    <property type="entry name" value="RpiR-like_SIS"/>
</dbReference>
<dbReference type="Gene3D" id="3.40.50.10490">
    <property type="entry name" value="Glucose-6-phosphate isomerase like protein, domain 1"/>
    <property type="match status" value="1"/>
</dbReference>
<dbReference type="GO" id="GO:0097367">
    <property type="term" value="F:carbohydrate derivative binding"/>
    <property type="evidence" value="ECO:0007669"/>
    <property type="project" value="InterPro"/>
</dbReference>
<sequence length="294" mass="32684">MPKESLSAQILAEFPVPKDRSFLYRVRQALPDLHPAEKRLGEFVCDFPGELASYSAQELAILAHVSKATVTRFIQRLGYENYEEARRHARAEKQTGSRLFLTSAADVSTAQSVQAHISQGVANLEATFLSITDGQIEAVAQALLQARKVWVLGFRSSHPFASYLQWQLTQVVEEIVAIPGAGQTLGEHLVSVQEDDMVIFFAMRRRIAQIDTIISLIRKSKAKLVYITDESAPFEGGANWHFSCQTLAPGPLFNHTAVMALCHLLITRCLEKAGPEGRKRLRTIEALNEGLDEL</sequence>
<organism evidence="5 6">
    <name type="scientific">Ciceribacter sichuanensis</name>
    <dbReference type="NCBI Taxonomy" id="2949647"/>
    <lineage>
        <taxon>Bacteria</taxon>
        <taxon>Pseudomonadati</taxon>
        <taxon>Pseudomonadota</taxon>
        <taxon>Alphaproteobacteria</taxon>
        <taxon>Hyphomicrobiales</taxon>
        <taxon>Rhizobiaceae</taxon>
        <taxon>Ciceribacter</taxon>
    </lineage>
</organism>
<dbReference type="InterPro" id="IPR001347">
    <property type="entry name" value="SIS_dom"/>
</dbReference>
<dbReference type="GO" id="GO:1901135">
    <property type="term" value="P:carbohydrate derivative metabolic process"/>
    <property type="evidence" value="ECO:0007669"/>
    <property type="project" value="InterPro"/>
</dbReference>
<dbReference type="Pfam" id="PF01418">
    <property type="entry name" value="HTH_6"/>
    <property type="match status" value="1"/>
</dbReference>
<keyword evidence="2" id="KW-0238">DNA-binding</keyword>
<evidence type="ECO:0000313" key="6">
    <source>
        <dbReference type="Proteomes" id="UP001155380"/>
    </source>
</evidence>
<protein>
    <submittedName>
        <fullName evidence="5">MurR/RpiR family transcriptional regulator</fullName>
    </submittedName>
</protein>
<dbReference type="Pfam" id="PF01380">
    <property type="entry name" value="SIS"/>
    <property type="match status" value="1"/>
</dbReference>
<keyword evidence="1" id="KW-0805">Transcription regulation</keyword>